<reference evidence="3" key="1">
    <citation type="submission" date="2018-05" db="EMBL/GenBank/DDBJ databases">
        <title>Zavarzinia sp. HR-AS.</title>
        <authorList>
            <person name="Lee Y."/>
            <person name="Jeon C.O."/>
        </authorList>
    </citation>
    <scope>NUCLEOTIDE SEQUENCE [LARGE SCALE GENOMIC DNA]</scope>
    <source>
        <strain evidence="3">DSM 1231</strain>
    </source>
</reference>
<proteinExistence type="predicted"/>
<accession>A0A317E499</accession>
<dbReference type="RefSeq" id="WP_109920463.1">
    <property type="nucleotide sequence ID" value="NZ_QGLF01000002.1"/>
</dbReference>
<feature type="compositionally biased region" description="Basic and acidic residues" evidence="1">
    <location>
        <begin position="392"/>
        <end position="407"/>
    </location>
</feature>
<evidence type="ECO:0000313" key="3">
    <source>
        <dbReference type="Proteomes" id="UP000246077"/>
    </source>
</evidence>
<keyword evidence="3" id="KW-1185">Reference proteome</keyword>
<dbReference type="EMBL" id="QGLF01000002">
    <property type="protein sequence ID" value="PWR21819.1"/>
    <property type="molecule type" value="Genomic_DNA"/>
</dbReference>
<dbReference type="AlphaFoldDB" id="A0A317E499"/>
<evidence type="ECO:0000256" key="1">
    <source>
        <dbReference type="SAM" id="MobiDB-lite"/>
    </source>
</evidence>
<dbReference type="Proteomes" id="UP000246077">
    <property type="component" value="Unassembled WGS sequence"/>
</dbReference>
<organism evidence="2 3">
    <name type="scientific">Zavarzinia compransoris</name>
    <dbReference type="NCBI Taxonomy" id="1264899"/>
    <lineage>
        <taxon>Bacteria</taxon>
        <taxon>Pseudomonadati</taxon>
        <taxon>Pseudomonadota</taxon>
        <taxon>Alphaproteobacteria</taxon>
        <taxon>Rhodospirillales</taxon>
        <taxon>Zavarziniaceae</taxon>
        <taxon>Zavarzinia</taxon>
    </lineage>
</organism>
<gene>
    <name evidence="2" type="ORF">DKG75_07470</name>
</gene>
<name>A0A317E499_9PROT</name>
<comment type="caution">
    <text evidence="2">The sequence shown here is derived from an EMBL/GenBank/DDBJ whole genome shotgun (WGS) entry which is preliminary data.</text>
</comment>
<evidence type="ECO:0000313" key="2">
    <source>
        <dbReference type="EMBL" id="PWR21819.1"/>
    </source>
</evidence>
<feature type="compositionally biased region" description="Gly residues" evidence="1">
    <location>
        <begin position="32"/>
        <end position="43"/>
    </location>
</feature>
<feature type="region of interest" description="Disordered" evidence="1">
    <location>
        <begin position="390"/>
        <end position="414"/>
    </location>
</feature>
<feature type="region of interest" description="Disordered" evidence="1">
    <location>
        <begin position="1"/>
        <end position="51"/>
    </location>
</feature>
<sequence length="505" mass="51247">MPADPVSGPLAAPRLGPSTDNARQPPQSGLPGQHGQGGIGAGAAGSPALPAGAAAAPSVRLAAELLRLDPGQVLETLVGGPDGEGRPTLVTSAGLFAVTNPRAALPPPGTPLSIEVIGSGELLSVLLRGGPARNITRSFDLQFLGAADSPAPEAEALSRPLYQAVQVAADGQRRMSLALRLGVAGPAGPDVLAATVIARRPQPDGTVALTLSGADGSTINLEDAPAGIATGTRLLLDVASRRPLGPLPERPAAGPAALPSLAGAPPAIRQFATGRLAIAATEALLGPGTDAAPDLSLARLLPGLAQPGGQTLAVALLGAALRFKDFRRLIGPEREKALAAEGPAPLLRASAEFADLGRATGETSPQGWRAVPLPFFDGRDIVPITLYVHRQPPPEDKAGPEDREAQRRGGQGGNTRFLVEVSLSQLGALQIDGFAQPGRVDTILRSRSPLDLDLRQTLIARYQSVLAEAGLAGTLGFQVQDNPLGSLGIGSEQRPATGGSLSITA</sequence>
<protein>
    <submittedName>
        <fullName evidence="2">Uncharacterized protein</fullName>
    </submittedName>
</protein>
<dbReference type="OrthoDB" id="8479549at2"/>